<dbReference type="InterPro" id="IPR000594">
    <property type="entry name" value="ThiF_NAD_FAD-bd"/>
</dbReference>
<keyword evidence="3" id="KW-1185">Reference proteome</keyword>
<evidence type="ECO:0000313" key="2">
    <source>
        <dbReference type="EMBL" id="AEB09694.1"/>
    </source>
</evidence>
<dbReference type="AlphaFoldDB" id="F2NJN9"/>
<dbReference type="HOGENOM" id="CLU_655102_0_0_7"/>
<reference evidence="2 3" key="1">
    <citation type="journal article" date="2011" name="Stand. Genomic Sci.">
        <title>Complete genome sequence of the acetate-degrading sulfate reducer Desulfobacca acetoxidans type strain (ASRB2).</title>
        <authorList>
            <person name="Goker M."/>
            <person name="Teshima H."/>
            <person name="Lapidus A."/>
            <person name="Nolan M."/>
            <person name="Lucas S."/>
            <person name="Hammon N."/>
            <person name="Deshpande S."/>
            <person name="Cheng J.F."/>
            <person name="Tapia R."/>
            <person name="Han C."/>
            <person name="Goodwin L."/>
            <person name="Pitluck S."/>
            <person name="Huntemann M."/>
            <person name="Liolios K."/>
            <person name="Ivanova N."/>
            <person name="Pagani I."/>
            <person name="Mavromatis K."/>
            <person name="Ovchinikova G."/>
            <person name="Pati A."/>
            <person name="Chen A."/>
            <person name="Palaniappan K."/>
            <person name="Land M."/>
            <person name="Hauser L."/>
            <person name="Brambilla E.M."/>
            <person name="Rohde M."/>
            <person name="Spring S."/>
            <person name="Detter J.C."/>
            <person name="Woyke T."/>
            <person name="Bristow J."/>
            <person name="Eisen J.A."/>
            <person name="Markowitz V."/>
            <person name="Hugenholtz P."/>
            <person name="Kyrpides N.C."/>
            <person name="Klenk H.P."/>
        </authorList>
    </citation>
    <scope>NUCLEOTIDE SEQUENCE [LARGE SCALE GENOMIC DNA]</scope>
    <source>
        <strain evidence="3">ATCC 700848 / DSM 11109 / ASRB2</strain>
    </source>
</reference>
<accession>F2NJN9</accession>
<dbReference type="PANTHER" id="PTHR10953:SF102">
    <property type="entry name" value="ADENYLYLTRANSFERASE AND SULFURTRANSFERASE MOCS3"/>
    <property type="match status" value="1"/>
</dbReference>
<proteinExistence type="predicted"/>
<dbReference type="Pfam" id="PF00899">
    <property type="entry name" value="ThiF"/>
    <property type="match status" value="1"/>
</dbReference>
<name>F2NJN9_DESAR</name>
<dbReference type="GO" id="GO:0008641">
    <property type="term" value="F:ubiquitin-like modifier activating enzyme activity"/>
    <property type="evidence" value="ECO:0007669"/>
    <property type="project" value="InterPro"/>
</dbReference>
<dbReference type="PANTHER" id="PTHR10953">
    <property type="entry name" value="UBIQUITIN-ACTIVATING ENZYME E1"/>
    <property type="match status" value="1"/>
</dbReference>
<reference evidence="3" key="2">
    <citation type="submission" date="2011-03" db="EMBL/GenBank/DDBJ databases">
        <title>The complete genome of Desulfobacca acetoxidans DSM 11109.</title>
        <authorList>
            <consortium name="US DOE Joint Genome Institute (JGI-PGF)"/>
            <person name="Lucas S."/>
            <person name="Copeland A."/>
            <person name="Lapidus A."/>
            <person name="Bruce D."/>
            <person name="Goodwin L."/>
            <person name="Pitluck S."/>
            <person name="Peters L."/>
            <person name="Kyrpides N."/>
            <person name="Mavromatis K."/>
            <person name="Ivanova N."/>
            <person name="Ovchinnikova G."/>
            <person name="Teshima H."/>
            <person name="Detter J.C."/>
            <person name="Han C."/>
            <person name="Land M."/>
            <person name="Hauser L."/>
            <person name="Markowitz V."/>
            <person name="Cheng J.-F."/>
            <person name="Hugenholtz P."/>
            <person name="Woyke T."/>
            <person name="Wu D."/>
            <person name="Spring S."/>
            <person name="Schueler E."/>
            <person name="Brambilla E."/>
            <person name="Klenk H.-P."/>
            <person name="Eisen J.A."/>
        </authorList>
    </citation>
    <scope>NUCLEOTIDE SEQUENCE [LARGE SCALE GENOMIC DNA]</scope>
    <source>
        <strain evidence="3">ATCC 700848 / DSM 11109 / ASRB2</strain>
    </source>
</reference>
<dbReference type="GO" id="GO:0004792">
    <property type="term" value="F:thiosulfate-cyanide sulfurtransferase activity"/>
    <property type="evidence" value="ECO:0007669"/>
    <property type="project" value="TreeGrafter"/>
</dbReference>
<feature type="domain" description="THIF-type NAD/FAD binding fold" evidence="1">
    <location>
        <begin position="207"/>
        <end position="400"/>
    </location>
</feature>
<sequence length="419" mass="45533">MTHPARLDRQLRIPHWNQDLLARAQIGVVGEGGLLTSLYLLSAMALGINHLRVVAPRLDERLLSLGQRLNPDCRLSFFQGYYTHPVCREIFLACPLIIDLSGYSLAGKILLEQAFHEGLPVVRGGVWQEARNQGFRIFTYLSGREWQELQQVLTTRNLPQNANSEDGVLEIIAAGLILEETKNILMQNPVSPALITYQGLRPTVLASSPRILIAGAGALGNFVGLGLALTGFSQITFMDPDVIEVTNLNRQVCFADAVGASKAEVLAARLNSRFHTSAHAVVDYFREGTDISGYDVVFDCVDNFASRIALSEACAGAGTILVSGGTGIDGGQVVVFHPNLQPQTPAAVLGFYDIAASDRSQGYQRERAACIYRPDPSVIMSNQIIGGFMVEAGRKALAGEVAPPLFYQAEAAQRFTFMQ</sequence>
<evidence type="ECO:0000313" key="3">
    <source>
        <dbReference type="Proteomes" id="UP000000483"/>
    </source>
</evidence>
<dbReference type="Proteomes" id="UP000000483">
    <property type="component" value="Chromosome"/>
</dbReference>
<protein>
    <submittedName>
        <fullName evidence="2">UBA/THIF-type NAD/FAD binding protein</fullName>
    </submittedName>
</protein>
<dbReference type="OrthoDB" id="9804286at2"/>
<dbReference type="eggNOG" id="COG0476">
    <property type="taxonomic scope" value="Bacteria"/>
</dbReference>
<dbReference type="Gene3D" id="3.40.50.720">
    <property type="entry name" value="NAD(P)-binding Rossmann-like Domain"/>
    <property type="match status" value="1"/>
</dbReference>
<dbReference type="KEGG" id="dao:Desac_1856"/>
<dbReference type="RefSeq" id="WP_013706803.1">
    <property type="nucleotide sequence ID" value="NC_015388.1"/>
</dbReference>
<dbReference type="EMBL" id="CP002629">
    <property type="protein sequence ID" value="AEB09694.1"/>
    <property type="molecule type" value="Genomic_DNA"/>
</dbReference>
<dbReference type="GO" id="GO:0016779">
    <property type="term" value="F:nucleotidyltransferase activity"/>
    <property type="evidence" value="ECO:0007669"/>
    <property type="project" value="TreeGrafter"/>
</dbReference>
<evidence type="ECO:0000259" key="1">
    <source>
        <dbReference type="Pfam" id="PF00899"/>
    </source>
</evidence>
<dbReference type="InterPro" id="IPR045886">
    <property type="entry name" value="ThiF/MoeB/HesA"/>
</dbReference>
<dbReference type="InterPro" id="IPR035985">
    <property type="entry name" value="Ubiquitin-activating_enz"/>
</dbReference>
<dbReference type="SUPFAM" id="SSF69572">
    <property type="entry name" value="Activating enzymes of the ubiquitin-like proteins"/>
    <property type="match status" value="1"/>
</dbReference>
<dbReference type="GO" id="GO:0005737">
    <property type="term" value="C:cytoplasm"/>
    <property type="evidence" value="ECO:0007669"/>
    <property type="project" value="TreeGrafter"/>
</dbReference>
<gene>
    <name evidence="2" type="ordered locus">Desac_1856</name>
</gene>
<dbReference type="STRING" id="880072.Desac_1856"/>
<organism evidence="2 3">
    <name type="scientific">Desulfobacca acetoxidans (strain ATCC 700848 / DSM 11109 / ASRB2)</name>
    <dbReference type="NCBI Taxonomy" id="880072"/>
    <lineage>
        <taxon>Bacteria</taxon>
        <taxon>Pseudomonadati</taxon>
        <taxon>Thermodesulfobacteriota</taxon>
        <taxon>Desulfobaccia</taxon>
        <taxon>Desulfobaccales</taxon>
        <taxon>Desulfobaccaceae</taxon>
        <taxon>Desulfobacca</taxon>
    </lineage>
</organism>